<evidence type="ECO:0000313" key="12">
    <source>
        <dbReference type="Proteomes" id="UP001438707"/>
    </source>
</evidence>
<evidence type="ECO:0000256" key="8">
    <source>
        <dbReference type="PIRSR" id="PIRSR637944-1"/>
    </source>
</evidence>
<feature type="active site" description="Cysteine sulfenic acid (-SOH) intermediate" evidence="8">
    <location>
        <position position="124"/>
    </location>
</feature>
<evidence type="ECO:0000256" key="9">
    <source>
        <dbReference type="SAM" id="MobiDB-lite"/>
    </source>
</evidence>
<evidence type="ECO:0000259" key="10">
    <source>
        <dbReference type="Pfam" id="PF08534"/>
    </source>
</evidence>
<dbReference type="GO" id="GO:0005737">
    <property type="term" value="C:cytoplasm"/>
    <property type="evidence" value="ECO:0007669"/>
    <property type="project" value="TreeGrafter"/>
</dbReference>
<evidence type="ECO:0000256" key="1">
    <source>
        <dbReference type="ARBA" id="ARBA00001711"/>
    </source>
</evidence>
<dbReference type="Proteomes" id="UP001438707">
    <property type="component" value="Unassembled WGS sequence"/>
</dbReference>
<name>A0AAW1RCL5_9CHLO</name>
<evidence type="ECO:0000256" key="6">
    <source>
        <dbReference type="ARBA" id="ARBA00023002"/>
    </source>
</evidence>
<dbReference type="EC" id="1.11.1.25" evidence="3"/>
<dbReference type="SUPFAM" id="SSF52833">
    <property type="entry name" value="Thioredoxin-like"/>
    <property type="match status" value="1"/>
</dbReference>
<dbReference type="GO" id="GO:0008379">
    <property type="term" value="F:thioredoxin peroxidase activity"/>
    <property type="evidence" value="ECO:0007669"/>
    <property type="project" value="InterPro"/>
</dbReference>
<sequence>MMESHGDAEEEEQRREDVNQHRGHPEDTSEVRHSEEPKGVEAKADIDTETYQPGVRSHGTDVPAGHFKSDLSATSCSLVLGRRRDLTLRGDIKLSRNNHTATLNQLLKNRIAIVFGVPDMGPVCSEQHVPGYLEKLDEILDCGIDRVYCVPNAPPQDVAMWSQKVGIDDKPKIEAWADDHGSFTRMLGLEASNPTESGSGSHRWAAITQDGILLKMKVEIDPTEVKETSADTMLDCWRYFKELESA</sequence>
<keyword evidence="6" id="KW-0560">Oxidoreductase</keyword>
<dbReference type="GO" id="GO:0034599">
    <property type="term" value="P:cellular response to oxidative stress"/>
    <property type="evidence" value="ECO:0007669"/>
    <property type="project" value="InterPro"/>
</dbReference>
<proteinExistence type="inferred from homology"/>
<evidence type="ECO:0000256" key="5">
    <source>
        <dbReference type="ARBA" id="ARBA00022862"/>
    </source>
</evidence>
<feature type="domain" description="Redoxin" evidence="10">
    <location>
        <begin position="96"/>
        <end position="234"/>
    </location>
</feature>
<comment type="similarity">
    <text evidence="2">Belongs to the peroxiredoxin family. Prx5 subfamily.</text>
</comment>
<evidence type="ECO:0000256" key="3">
    <source>
        <dbReference type="ARBA" id="ARBA00013016"/>
    </source>
</evidence>
<dbReference type="InterPro" id="IPR037944">
    <property type="entry name" value="PRX5-like"/>
</dbReference>
<dbReference type="AlphaFoldDB" id="A0AAW1RCL5"/>
<gene>
    <name evidence="11" type="ORF">WJX74_000112</name>
</gene>
<keyword evidence="4" id="KW-0575">Peroxidase</keyword>
<dbReference type="PANTHER" id="PTHR10430">
    <property type="entry name" value="PEROXIREDOXIN"/>
    <property type="match status" value="1"/>
</dbReference>
<evidence type="ECO:0000256" key="2">
    <source>
        <dbReference type="ARBA" id="ARBA00010505"/>
    </source>
</evidence>
<dbReference type="GO" id="GO:0045454">
    <property type="term" value="P:cell redox homeostasis"/>
    <property type="evidence" value="ECO:0007669"/>
    <property type="project" value="TreeGrafter"/>
</dbReference>
<comment type="caution">
    <text evidence="11">The sequence shown here is derived from an EMBL/GenBank/DDBJ whole genome shotgun (WGS) entry which is preliminary data.</text>
</comment>
<organism evidence="11 12">
    <name type="scientific">Apatococcus lobatus</name>
    <dbReference type="NCBI Taxonomy" id="904363"/>
    <lineage>
        <taxon>Eukaryota</taxon>
        <taxon>Viridiplantae</taxon>
        <taxon>Chlorophyta</taxon>
        <taxon>core chlorophytes</taxon>
        <taxon>Trebouxiophyceae</taxon>
        <taxon>Chlorellales</taxon>
        <taxon>Chlorellaceae</taxon>
        <taxon>Apatococcus</taxon>
    </lineage>
</organism>
<dbReference type="EMBL" id="JALJOS010000013">
    <property type="protein sequence ID" value="KAK9831558.1"/>
    <property type="molecule type" value="Genomic_DNA"/>
</dbReference>
<accession>A0AAW1RCL5</accession>
<reference evidence="11 12" key="1">
    <citation type="journal article" date="2024" name="Nat. Commun.">
        <title>Phylogenomics reveals the evolutionary origins of lichenization in chlorophyte algae.</title>
        <authorList>
            <person name="Puginier C."/>
            <person name="Libourel C."/>
            <person name="Otte J."/>
            <person name="Skaloud P."/>
            <person name="Haon M."/>
            <person name="Grisel S."/>
            <person name="Petersen M."/>
            <person name="Berrin J.G."/>
            <person name="Delaux P.M."/>
            <person name="Dal Grande F."/>
            <person name="Keller J."/>
        </authorList>
    </citation>
    <scope>NUCLEOTIDE SEQUENCE [LARGE SCALE GENOMIC DNA]</scope>
    <source>
        <strain evidence="11 12">SAG 2145</strain>
    </source>
</reference>
<dbReference type="InterPro" id="IPR013740">
    <property type="entry name" value="Redoxin"/>
</dbReference>
<keyword evidence="12" id="KW-1185">Reference proteome</keyword>
<dbReference type="GO" id="GO:0042744">
    <property type="term" value="P:hydrogen peroxide catabolic process"/>
    <property type="evidence" value="ECO:0007669"/>
    <property type="project" value="TreeGrafter"/>
</dbReference>
<dbReference type="Pfam" id="PF08534">
    <property type="entry name" value="Redoxin"/>
    <property type="match status" value="1"/>
</dbReference>
<evidence type="ECO:0000256" key="7">
    <source>
        <dbReference type="ARBA" id="ARBA00031688"/>
    </source>
</evidence>
<protein>
    <recommendedName>
        <fullName evidence="3">glutaredoxin-dependent peroxiredoxin</fullName>
        <ecNumber evidence="3">1.11.1.25</ecNumber>
    </recommendedName>
    <alternativeName>
        <fullName evidence="7">Glutaredoxin-dependent peroxiredoxin</fullName>
    </alternativeName>
</protein>
<feature type="compositionally biased region" description="Basic and acidic residues" evidence="9">
    <location>
        <begin position="1"/>
        <end position="46"/>
    </location>
</feature>
<evidence type="ECO:0000256" key="4">
    <source>
        <dbReference type="ARBA" id="ARBA00022559"/>
    </source>
</evidence>
<keyword evidence="5" id="KW-0049">Antioxidant</keyword>
<dbReference type="InterPro" id="IPR036249">
    <property type="entry name" value="Thioredoxin-like_sf"/>
</dbReference>
<dbReference type="PANTHER" id="PTHR10430:SF16">
    <property type="entry name" value="PEROXIREDOXIN-5, MITOCHONDRIAL"/>
    <property type="match status" value="1"/>
</dbReference>
<feature type="region of interest" description="Disordered" evidence="9">
    <location>
        <begin position="1"/>
        <end position="63"/>
    </location>
</feature>
<comment type="catalytic activity">
    <reaction evidence="1">
        <text>[glutaredoxin]-dithiol + a hydroperoxide = [glutaredoxin]-disulfide + an alcohol + H2O</text>
        <dbReference type="Rhea" id="RHEA:62624"/>
        <dbReference type="Rhea" id="RHEA-COMP:10729"/>
        <dbReference type="Rhea" id="RHEA-COMP:10730"/>
        <dbReference type="ChEBI" id="CHEBI:15377"/>
        <dbReference type="ChEBI" id="CHEBI:29950"/>
        <dbReference type="ChEBI" id="CHEBI:30879"/>
        <dbReference type="ChEBI" id="CHEBI:35924"/>
        <dbReference type="ChEBI" id="CHEBI:50058"/>
        <dbReference type="EC" id="1.11.1.25"/>
    </reaction>
</comment>
<dbReference type="Gene3D" id="3.40.30.10">
    <property type="entry name" value="Glutaredoxin"/>
    <property type="match status" value="1"/>
</dbReference>
<evidence type="ECO:0000313" key="11">
    <source>
        <dbReference type="EMBL" id="KAK9831558.1"/>
    </source>
</evidence>